<evidence type="ECO:0000313" key="2">
    <source>
        <dbReference type="Proteomes" id="UP000039865"/>
    </source>
</evidence>
<gene>
    <name evidence="1" type="primary">Contig10158.g10856</name>
    <name evidence="1" type="ORF">STYLEM_11914</name>
</gene>
<evidence type="ECO:0000313" key="1">
    <source>
        <dbReference type="EMBL" id="CDW82878.1"/>
    </source>
</evidence>
<dbReference type="InParanoid" id="A0A078APP3"/>
<sequence length="73" mass="8884">MKKSQSRFESNYEFSDEERIQQTLTKNNTNINKNITKNPKFQNTDQILIHFESPRSQKRRVTFDERCQVYQII</sequence>
<name>A0A078APP3_STYLE</name>
<dbReference type="Proteomes" id="UP000039865">
    <property type="component" value="Unassembled WGS sequence"/>
</dbReference>
<dbReference type="EMBL" id="CCKQ01011327">
    <property type="protein sequence ID" value="CDW82878.1"/>
    <property type="molecule type" value="Genomic_DNA"/>
</dbReference>
<reference evidence="1 2" key="1">
    <citation type="submission" date="2014-06" db="EMBL/GenBank/DDBJ databases">
        <authorList>
            <person name="Swart Estienne"/>
        </authorList>
    </citation>
    <scope>NUCLEOTIDE SEQUENCE [LARGE SCALE GENOMIC DNA]</scope>
    <source>
        <strain evidence="1 2">130c</strain>
    </source>
</reference>
<dbReference type="AlphaFoldDB" id="A0A078APP3"/>
<proteinExistence type="predicted"/>
<keyword evidence="2" id="KW-1185">Reference proteome</keyword>
<accession>A0A078APP3</accession>
<organism evidence="1 2">
    <name type="scientific">Stylonychia lemnae</name>
    <name type="common">Ciliate</name>
    <dbReference type="NCBI Taxonomy" id="5949"/>
    <lineage>
        <taxon>Eukaryota</taxon>
        <taxon>Sar</taxon>
        <taxon>Alveolata</taxon>
        <taxon>Ciliophora</taxon>
        <taxon>Intramacronucleata</taxon>
        <taxon>Spirotrichea</taxon>
        <taxon>Stichotrichia</taxon>
        <taxon>Sporadotrichida</taxon>
        <taxon>Oxytrichidae</taxon>
        <taxon>Stylonychinae</taxon>
        <taxon>Stylonychia</taxon>
    </lineage>
</organism>
<protein>
    <submittedName>
        <fullName evidence="1">Uncharacterized protein</fullName>
    </submittedName>
</protein>